<evidence type="ECO:0000313" key="4">
    <source>
        <dbReference type="Proteomes" id="UP000604046"/>
    </source>
</evidence>
<feature type="compositionally biased region" description="Polar residues" evidence="1">
    <location>
        <begin position="14"/>
        <end position="27"/>
    </location>
</feature>
<evidence type="ECO:0000313" key="3">
    <source>
        <dbReference type="EMBL" id="CAE7439372.1"/>
    </source>
</evidence>
<evidence type="ECO:0000256" key="1">
    <source>
        <dbReference type="SAM" id="MobiDB-lite"/>
    </source>
</evidence>
<proteinExistence type="predicted"/>
<comment type="caution">
    <text evidence="3">The sequence shown here is derived from an EMBL/GenBank/DDBJ whole genome shotgun (WGS) entry which is preliminary data.</text>
</comment>
<dbReference type="Proteomes" id="UP000604046">
    <property type="component" value="Unassembled WGS sequence"/>
</dbReference>
<feature type="region of interest" description="Disordered" evidence="1">
    <location>
        <begin position="1"/>
        <end position="29"/>
    </location>
</feature>
<accession>A0A812RIQ3</accession>
<name>A0A812RIQ3_9DINO</name>
<evidence type="ECO:0000256" key="2">
    <source>
        <dbReference type="SAM" id="Phobius"/>
    </source>
</evidence>
<gene>
    <name evidence="3" type="ORF">SNAT2548_LOCUS23875</name>
</gene>
<keyword evidence="2" id="KW-0812">Transmembrane</keyword>
<dbReference type="EMBL" id="CAJNDS010002337">
    <property type="protein sequence ID" value="CAE7439372.1"/>
    <property type="molecule type" value="Genomic_DNA"/>
</dbReference>
<keyword evidence="2" id="KW-0472">Membrane</keyword>
<organism evidence="3 4">
    <name type="scientific">Symbiodinium natans</name>
    <dbReference type="NCBI Taxonomy" id="878477"/>
    <lineage>
        <taxon>Eukaryota</taxon>
        <taxon>Sar</taxon>
        <taxon>Alveolata</taxon>
        <taxon>Dinophyceae</taxon>
        <taxon>Suessiales</taxon>
        <taxon>Symbiodiniaceae</taxon>
        <taxon>Symbiodinium</taxon>
    </lineage>
</organism>
<keyword evidence="4" id="KW-1185">Reference proteome</keyword>
<keyword evidence="2" id="KW-1133">Transmembrane helix</keyword>
<sequence>MGGGASSKLVEGVKNSSQKELNESMQDLSGEERSRILSAITMLEVAGSYRADTSNGDWGDYSIKVTIKSSGDASVKISQCFFRDSPGEDFFYEGALSAAGDLLTFTSSKVTNSLDTPFEDKVETMKFKTLGFRLNIEIQGDGSLARLNEDGSVAQIQGGYDGTPVPRSAKQKIVKWFNSACVLVLLVLLLLLLLLQMLVTSENMVKAVFVTLWYFTWA</sequence>
<reference evidence="3" key="1">
    <citation type="submission" date="2021-02" db="EMBL/GenBank/DDBJ databases">
        <authorList>
            <person name="Dougan E. K."/>
            <person name="Rhodes N."/>
            <person name="Thang M."/>
            <person name="Chan C."/>
        </authorList>
    </citation>
    <scope>NUCLEOTIDE SEQUENCE</scope>
</reference>
<feature type="transmembrane region" description="Helical" evidence="2">
    <location>
        <begin position="176"/>
        <end position="199"/>
    </location>
</feature>
<dbReference type="AlphaFoldDB" id="A0A812RIQ3"/>
<protein>
    <submittedName>
        <fullName evidence="3">Uncharacterized protein</fullName>
    </submittedName>
</protein>